<dbReference type="EMBL" id="CP024915">
    <property type="protein sequence ID" value="AUZ86967.1"/>
    <property type="molecule type" value="Genomic_DNA"/>
</dbReference>
<dbReference type="Pfam" id="PF00156">
    <property type="entry name" value="Pribosyltran"/>
    <property type="match status" value="1"/>
</dbReference>
<proteinExistence type="inferred from homology"/>
<dbReference type="GO" id="GO:0003999">
    <property type="term" value="F:adenine phosphoribosyltransferase activity"/>
    <property type="evidence" value="ECO:0007669"/>
    <property type="project" value="UniProtKB-UniRule"/>
</dbReference>
<comment type="similarity">
    <text evidence="5 11">Belongs to the purine/pyrimidine phosphoribosyltransferase family.</text>
</comment>
<evidence type="ECO:0000256" key="11">
    <source>
        <dbReference type="HAMAP-Rule" id="MF_00004"/>
    </source>
</evidence>
<dbReference type="Gene3D" id="3.40.50.2020">
    <property type="match status" value="1"/>
</dbReference>
<dbReference type="InterPro" id="IPR029057">
    <property type="entry name" value="PRTase-like"/>
</dbReference>
<evidence type="ECO:0000256" key="4">
    <source>
        <dbReference type="ARBA" id="ARBA00004659"/>
    </source>
</evidence>
<evidence type="ECO:0000259" key="12">
    <source>
        <dbReference type="Pfam" id="PF00156"/>
    </source>
</evidence>
<dbReference type="GO" id="GO:0044209">
    <property type="term" value="P:AMP salvage"/>
    <property type="evidence" value="ECO:0007669"/>
    <property type="project" value="UniProtKB-UniRule"/>
</dbReference>
<dbReference type="NCBIfam" id="NF002636">
    <property type="entry name" value="PRK02304.1-5"/>
    <property type="match status" value="1"/>
</dbReference>
<keyword evidence="10 11" id="KW-0660">Purine salvage</keyword>
<gene>
    <name evidence="11" type="primary">apt</name>
    <name evidence="13" type="ORF">CVO76_04425</name>
</gene>
<organism evidence="13 14">
    <name type="scientific">Arthrobacter agilis</name>
    <dbReference type="NCBI Taxonomy" id="37921"/>
    <lineage>
        <taxon>Bacteria</taxon>
        <taxon>Bacillati</taxon>
        <taxon>Actinomycetota</taxon>
        <taxon>Actinomycetes</taxon>
        <taxon>Micrococcales</taxon>
        <taxon>Micrococcaceae</taxon>
        <taxon>Arthrobacter</taxon>
    </lineage>
</organism>
<dbReference type="HAMAP" id="MF_00004">
    <property type="entry name" value="Aden_phosphoribosyltr"/>
    <property type="match status" value="1"/>
</dbReference>
<evidence type="ECO:0000256" key="7">
    <source>
        <dbReference type="ARBA" id="ARBA00022490"/>
    </source>
</evidence>
<name>A0A2L0UCM1_9MICC</name>
<dbReference type="InterPro" id="IPR005764">
    <property type="entry name" value="Ade_phspho_trans"/>
</dbReference>
<comment type="subunit">
    <text evidence="11">Homodimer.</text>
</comment>
<comment type="subcellular location">
    <subcellularLocation>
        <location evidence="3 11">Cytoplasm</location>
    </subcellularLocation>
</comment>
<feature type="domain" description="Phosphoribosyltransferase" evidence="12">
    <location>
        <begin position="68"/>
        <end position="172"/>
    </location>
</feature>
<comment type="pathway">
    <text evidence="4 11">Purine metabolism; AMP biosynthesis via salvage pathway; AMP from adenine: step 1/1.</text>
</comment>
<comment type="catalytic activity">
    <reaction evidence="1 11">
        <text>AMP + diphosphate = 5-phospho-alpha-D-ribose 1-diphosphate + adenine</text>
        <dbReference type="Rhea" id="RHEA:16609"/>
        <dbReference type="ChEBI" id="CHEBI:16708"/>
        <dbReference type="ChEBI" id="CHEBI:33019"/>
        <dbReference type="ChEBI" id="CHEBI:58017"/>
        <dbReference type="ChEBI" id="CHEBI:456215"/>
        <dbReference type="EC" id="2.4.2.7"/>
    </reaction>
</comment>
<dbReference type="InterPro" id="IPR050054">
    <property type="entry name" value="UPRTase/APRTase"/>
</dbReference>
<dbReference type="GO" id="GO:0006168">
    <property type="term" value="P:adenine salvage"/>
    <property type="evidence" value="ECO:0007669"/>
    <property type="project" value="InterPro"/>
</dbReference>
<protein>
    <recommendedName>
        <fullName evidence="6 11">Adenine phosphoribosyltransferase</fullName>
        <shortName evidence="11">APRT</shortName>
        <ecNumber evidence="6 11">2.4.2.7</ecNumber>
    </recommendedName>
</protein>
<dbReference type="NCBIfam" id="NF002634">
    <property type="entry name" value="PRK02304.1-3"/>
    <property type="match status" value="1"/>
</dbReference>
<evidence type="ECO:0000313" key="14">
    <source>
        <dbReference type="Proteomes" id="UP000239187"/>
    </source>
</evidence>
<dbReference type="RefSeq" id="WP_208741701.1">
    <property type="nucleotide sequence ID" value="NZ_CP024915.1"/>
</dbReference>
<dbReference type="GO" id="GO:0006166">
    <property type="term" value="P:purine ribonucleoside salvage"/>
    <property type="evidence" value="ECO:0007669"/>
    <property type="project" value="UniProtKB-KW"/>
</dbReference>
<dbReference type="InterPro" id="IPR000836">
    <property type="entry name" value="PRTase_dom"/>
</dbReference>
<evidence type="ECO:0000256" key="5">
    <source>
        <dbReference type="ARBA" id="ARBA00008391"/>
    </source>
</evidence>
<reference evidence="13 14" key="1">
    <citation type="submission" date="2017-11" db="EMBL/GenBank/DDBJ databases">
        <title>Draft genome of Arthrobacter agilis strain UMCV2, a plant growth-promoting rhizobacterium and biocontrol capacity of phytopathogenic fungi.</title>
        <authorList>
            <person name="Martinez-Camara R."/>
            <person name="Santoyo G."/>
            <person name="Moreno-Hagelsieb G."/>
            <person name="Valencia-Cantero E."/>
        </authorList>
    </citation>
    <scope>NUCLEOTIDE SEQUENCE [LARGE SCALE GENOMIC DNA]</scope>
    <source>
        <strain evidence="13 14">UMCV2</strain>
    </source>
</reference>
<dbReference type="PANTHER" id="PTHR32315:SF3">
    <property type="entry name" value="ADENINE PHOSPHORIBOSYLTRANSFERASE"/>
    <property type="match status" value="1"/>
</dbReference>
<dbReference type="Proteomes" id="UP000239187">
    <property type="component" value="Chromosome"/>
</dbReference>
<dbReference type="SUPFAM" id="SSF53271">
    <property type="entry name" value="PRTase-like"/>
    <property type="match status" value="1"/>
</dbReference>
<evidence type="ECO:0000256" key="6">
    <source>
        <dbReference type="ARBA" id="ARBA00011893"/>
    </source>
</evidence>
<comment type="function">
    <text evidence="2 11">Catalyzes a salvage reaction resulting in the formation of AMP, that is energically less costly than de novo synthesis.</text>
</comment>
<dbReference type="FunFam" id="3.40.50.2020:FF:000021">
    <property type="entry name" value="Adenine phosphoribosyltransferase"/>
    <property type="match status" value="1"/>
</dbReference>
<evidence type="ECO:0000256" key="2">
    <source>
        <dbReference type="ARBA" id="ARBA00003968"/>
    </source>
</evidence>
<dbReference type="GO" id="GO:0016208">
    <property type="term" value="F:AMP binding"/>
    <property type="evidence" value="ECO:0007669"/>
    <property type="project" value="TreeGrafter"/>
</dbReference>
<evidence type="ECO:0000256" key="9">
    <source>
        <dbReference type="ARBA" id="ARBA00022679"/>
    </source>
</evidence>
<keyword evidence="9 11" id="KW-0808">Transferase</keyword>
<evidence type="ECO:0000256" key="1">
    <source>
        <dbReference type="ARBA" id="ARBA00000868"/>
    </source>
</evidence>
<dbReference type="CDD" id="cd06223">
    <property type="entry name" value="PRTases_typeI"/>
    <property type="match status" value="1"/>
</dbReference>
<dbReference type="EC" id="2.4.2.7" evidence="6 11"/>
<dbReference type="GO" id="GO:0002055">
    <property type="term" value="F:adenine binding"/>
    <property type="evidence" value="ECO:0007669"/>
    <property type="project" value="TreeGrafter"/>
</dbReference>
<evidence type="ECO:0000256" key="10">
    <source>
        <dbReference type="ARBA" id="ARBA00022726"/>
    </source>
</evidence>
<dbReference type="PANTHER" id="PTHR32315">
    <property type="entry name" value="ADENINE PHOSPHORIBOSYLTRANSFERASE"/>
    <property type="match status" value="1"/>
</dbReference>
<keyword evidence="8 11" id="KW-0328">Glycosyltransferase</keyword>
<evidence type="ECO:0000256" key="8">
    <source>
        <dbReference type="ARBA" id="ARBA00022676"/>
    </source>
</evidence>
<sequence length="193" mass="19551">MSGADAGETPARAPGTAGLAADAREAIDRLSAVVPDFPSPGILFRDLTPVFSDARAFRTVVDAVSAPFAGSFDAVAGVEARGFLLAAAVAYATGTGVVTVRKAGKLPRAVYRESYDLEYGQAALEIHQSDLPAGARVLVLDDVLATGGTLVAACALLEKAGAVVVGCGVVLELGDLDGRTSLAGRTVHALETV</sequence>
<dbReference type="AlphaFoldDB" id="A0A2L0UCM1"/>
<evidence type="ECO:0000313" key="13">
    <source>
        <dbReference type="EMBL" id="AUZ86967.1"/>
    </source>
</evidence>
<evidence type="ECO:0000256" key="3">
    <source>
        <dbReference type="ARBA" id="ARBA00004496"/>
    </source>
</evidence>
<accession>A0A2L0UCM1</accession>
<dbReference type="GO" id="GO:0005737">
    <property type="term" value="C:cytoplasm"/>
    <property type="evidence" value="ECO:0007669"/>
    <property type="project" value="UniProtKB-SubCell"/>
</dbReference>
<keyword evidence="7 11" id="KW-0963">Cytoplasm</keyword>
<dbReference type="UniPathway" id="UPA00588">
    <property type="reaction ID" value="UER00646"/>
</dbReference>